<proteinExistence type="predicted"/>
<feature type="transmembrane region" description="Helical" evidence="1">
    <location>
        <begin position="89"/>
        <end position="107"/>
    </location>
</feature>
<dbReference type="RefSeq" id="WP_038529721.1">
    <property type="nucleotide sequence ID" value="NZ_HG315671.1"/>
</dbReference>
<organism evidence="2 3">
    <name type="scientific">Formosa agariphila (strain DSM 15362 / KCTC 12365 / LMG 23005 / KMM 3901 / M-2Alg 35-1)</name>
    <dbReference type="NCBI Taxonomy" id="1347342"/>
    <lineage>
        <taxon>Bacteria</taxon>
        <taxon>Pseudomonadati</taxon>
        <taxon>Bacteroidota</taxon>
        <taxon>Flavobacteriia</taxon>
        <taxon>Flavobacteriales</taxon>
        <taxon>Flavobacteriaceae</taxon>
        <taxon>Formosa</taxon>
    </lineage>
</organism>
<gene>
    <name evidence="2" type="ORF">BN863_17890</name>
</gene>
<keyword evidence="1" id="KW-0472">Membrane</keyword>
<dbReference type="Proteomes" id="UP000016160">
    <property type="component" value="Chromosome"/>
</dbReference>
<evidence type="ECO:0000313" key="3">
    <source>
        <dbReference type="Proteomes" id="UP000016160"/>
    </source>
</evidence>
<protein>
    <submittedName>
        <fullName evidence="2">Uncharacterized protein</fullName>
    </submittedName>
</protein>
<dbReference type="PATRIC" id="fig|1347342.6.peg.1793"/>
<dbReference type="eggNOG" id="ENOG5031465">
    <property type="taxonomic scope" value="Bacteria"/>
</dbReference>
<keyword evidence="1" id="KW-0812">Transmembrane</keyword>
<sequence>MKYVEFNVENNKIEFINSVFGIESVLLNGKTVSKKFSFSGFKHNLNLNSENFILKSKYKQFDKREIQLELLKNGETIEKQIVRADKKQIIYWMLIGTGLGIGAYKLLNLLVETLN</sequence>
<keyword evidence="1" id="KW-1133">Transmembrane helix</keyword>
<name>T2KM40_FORAG</name>
<evidence type="ECO:0000313" key="2">
    <source>
        <dbReference type="EMBL" id="CDF79501.1"/>
    </source>
</evidence>
<evidence type="ECO:0000256" key="1">
    <source>
        <dbReference type="SAM" id="Phobius"/>
    </source>
</evidence>
<keyword evidence="3" id="KW-1185">Reference proteome</keyword>
<reference evidence="2 3" key="1">
    <citation type="journal article" date="2013" name="Appl. Environ. Microbiol.">
        <title>The genome of the alga-associated marine flavobacterium Formosa agariphila KMM 3901T reveals a broad potential for degradation of algal polysaccharides.</title>
        <authorList>
            <person name="Mann A.J."/>
            <person name="Hahnke R.L."/>
            <person name="Huang S."/>
            <person name="Werner J."/>
            <person name="Xing P."/>
            <person name="Barbeyron T."/>
            <person name="Huettel B."/>
            <person name="Stueber K."/>
            <person name="Reinhardt R."/>
            <person name="Harder J."/>
            <person name="Gloeckner F.O."/>
            <person name="Amann R.I."/>
            <person name="Teeling H."/>
        </authorList>
    </citation>
    <scope>NUCLEOTIDE SEQUENCE [LARGE SCALE GENOMIC DNA]</scope>
    <source>
        <strain evidence="3">DSM 15362 / KCTC 12365 / LMG 23005 / KMM 3901</strain>
    </source>
</reference>
<dbReference type="EMBL" id="HG315671">
    <property type="protein sequence ID" value="CDF79501.1"/>
    <property type="molecule type" value="Genomic_DNA"/>
</dbReference>
<dbReference type="OrthoDB" id="1446628at2"/>
<accession>T2KM40</accession>
<dbReference type="AlphaFoldDB" id="T2KM40"/>
<dbReference type="HOGENOM" id="CLU_2105371_0_0_10"/>